<dbReference type="Pfam" id="PF11959">
    <property type="entry name" value="DUF3473"/>
    <property type="match status" value="1"/>
</dbReference>
<gene>
    <name evidence="2" type="ORF">EL26_20520</name>
</gene>
<dbReference type="PANTHER" id="PTHR47561">
    <property type="entry name" value="POLYSACCHARIDE DEACETYLASE FAMILY PROTEIN (AFU_ORTHOLOGUE AFUA_6G05030)"/>
    <property type="match status" value="1"/>
</dbReference>
<dbReference type="Pfam" id="PF01522">
    <property type="entry name" value="Polysacc_deac_1"/>
    <property type="match status" value="1"/>
</dbReference>
<evidence type="ECO:0000313" key="2">
    <source>
        <dbReference type="EMBL" id="KEO81463.1"/>
    </source>
</evidence>
<dbReference type="InterPro" id="IPR045235">
    <property type="entry name" value="PuuE_HpPgdA-like"/>
</dbReference>
<evidence type="ECO:0000259" key="1">
    <source>
        <dbReference type="PROSITE" id="PS51677"/>
    </source>
</evidence>
<keyword evidence="3" id="KW-1185">Reference proteome</keyword>
<dbReference type="CDD" id="cd10941">
    <property type="entry name" value="CE4_PuuE_HpPgdA_like_2"/>
    <property type="match status" value="1"/>
</dbReference>
<organism evidence="2 3">
    <name type="scientific">Tumebacillus flagellatus</name>
    <dbReference type="NCBI Taxonomy" id="1157490"/>
    <lineage>
        <taxon>Bacteria</taxon>
        <taxon>Bacillati</taxon>
        <taxon>Bacillota</taxon>
        <taxon>Bacilli</taxon>
        <taxon>Bacillales</taxon>
        <taxon>Alicyclobacillaceae</taxon>
        <taxon>Tumebacillus</taxon>
    </lineage>
</organism>
<dbReference type="SUPFAM" id="SSF88713">
    <property type="entry name" value="Glycoside hydrolase/deacetylase"/>
    <property type="match status" value="1"/>
</dbReference>
<dbReference type="eggNOG" id="COG0726">
    <property type="taxonomic scope" value="Bacteria"/>
</dbReference>
<dbReference type="Proteomes" id="UP000027931">
    <property type="component" value="Unassembled WGS sequence"/>
</dbReference>
<reference evidence="2 3" key="1">
    <citation type="journal article" date="2013" name="Int. J. Syst. Evol. Microbiol.">
        <title>Tumebacillus flagellatus sp. nov., an alpha-amylase/pullulanase-producing bacterium isolated from cassava wastewater.</title>
        <authorList>
            <person name="Wang Q."/>
            <person name="Xie N."/>
            <person name="Qin Y."/>
            <person name="Shen N."/>
            <person name="Zhu J."/>
            <person name="Mi H."/>
            <person name="Huang R."/>
        </authorList>
    </citation>
    <scope>NUCLEOTIDE SEQUENCE [LARGE SCALE GENOMIC DNA]</scope>
    <source>
        <strain evidence="2 3">GST4</strain>
    </source>
</reference>
<comment type="caution">
    <text evidence="2">The sequence shown here is derived from an EMBL/GenBank/DDBJ whole genome shotgun (WGS) entry which is preliminary data.</text>
</comment>
<dbReference type="EMBL" id="JMIR01000037">
    <property type="protein sequence ID" value="KEO81463.1"/>
    <property type="molecule type" value="Genomic_DNA"/>
</dbReference>
<feature type="domain" description="NodB homology" evidence="1">
    <location>
        <begin position="22"/>
        <end position="290"/>
    </location>
</feature>
<dbReference type="GO" id="GO:0005975">
    <property type="term" value="P:carbohydrate metabolic process"/>
    <property type="evidence" value="ECO:0007669"/>
    <property type="project" value="InterPro"/>
</dbReference>
<dbReference type="OrthoDB" id="9806342at2"/>
<dbReference type="InterPro" id="IPR022560">
    <property type="entry name" value="DUF3473"/>
</dbReference>
<dbReference type="GO" id="GO:0016810">
    <property type="term" value="F:hydrolase activity, acting on carbon-nitrogen (but not peptide) bonds"/>
    <property type="evidence" value="ECO:0007669"/>
    <property type="project" value="InterPro"/>
</dbReference>
<sequence length="290" mass="33303">MKNALTVDVEDWYMTSDFSFDVSTWNQYEDRVVGNTMRLVELFAHYKVQGTFFILGCVAERHPDLVEAIARHGHEIASHGGWHQMINRMSLEEFREDLRYSKQVLEGITGQSVRLFRAPSWSITPDRYEALKILAEEGFHVDSSLQPFRTPLSGVSGSPHTPFQPVLREETLPLLEFPPTVLKKAGLTIPFCGGFYLRTLPSWFLIWALRQVNQERNGLIYVHPWEVDPEQPRLEASPLIKFVHYYGLNGTMRKLEKLLQTFRFTTLGEIIGLQEHVPPVSLVLPKGRPA</sequence>
<dbReference type="PROSITE" id="PS51677">
    <property type="entry name" value="NODB"/>
    <property type="match status" value="1"/>
</dbReference>
<dbReference type="InterPro" id="IPR011330">
    <property type="entry name" value="Glyco_hydro/deAcase_b/a-brl"/>
</dbReference>
<dbReference type="PANTHER" id="PTHR47561:SF1">
    <property type="entry name" value="POLYSACCHARIDE DEACETYLASE FAMILY PROTEIN (AFU_ORTHOLOGUE AFUA_6G05030)"/>
    <property type="match status" value="1"/>
</dbReference>
<accession>A0A074LNN7</accession>
<dbReference type="AlphaFoldDB" id="A0A074LNN7"/>
<dbReference type="Gene3D" id="3.20.20.370">
    <property type="entry name" value="Glycoside hydrolase/deacetylase"/>
    <property type="match status" value="1"/>
</dbReference>
<dbReference type="RefSeq" id="WP_038093033.1">
    <property type="nucleotide sequence ID" value="NZ_JMIR01000037.1"/>
</dbReference>
<protein>
    <recommendedName>
        <fullName evidence="1">NodB homology domain-containing protein</fullName>
    </recommendedName>
</protein>
<evidence type="ECO:0000313" key="3">
    <source>
        <dbReference type="Proteomes" id="UP000027931"/>
    </source>
</evidence>
<dbReference type="STRING" id="1157490.EL26_20520"/>
<dbReference type="InterPro" id="IPR002509">
    <property type="entry name" value="NODB_dom"/>
</dbReference>
<proteinExistence type="predicted"/>
<name>A0A074LNN7_9BACL</name>